<keyword evidence="1" id="KW-1133">Transmembrane helix</keyword>
<evidence type="ECO:0000313" key="3">
    <source>
        <dbReference type="Proteomes" id="UP000789901"/>
    </source>
</evidence>
<proteinExistence type="predicted"/>
<name>A0ABN7V7B4_GIGMA</name>
<comment type="caution">
    <text evidence="2">The sequence shown here is derived from an EMBL/GenBank/DDBJ whole genome shotgun (WGS) entry which is preliminary data.</text>
</comment>
<evidence type="ECO:0000313" key="2">
    <source>
        <dbReference type="EMBL" id="CAG8739733.1"/>
    </source>
</evidence>
<accession>A0ABN7V7B4</accession>
<feature type="transmembrane region" description="Helical" evidence="1">
    <location>
        <begin position="12"/>
        <end position="30"/>
    </location>
</feature>
<gene>
    <name evidence="2" type="ORF">GMARGA_LOCUS15251</name>
</gene>
<protein>
    <submittedName>
        <fullName evidence="2">10715_t:CDS:1</fullName>
    </submittedName>
</protein>
<feature type="non-terminal residue" evidence="2">
    <location>
        <position position="1"/>
    </location>
</feature>
<evidence type="ECO:0000256" key="1">
    <source>
        <dbReference type="SAM" id="Phobius"/>
    </source>
</evidence>
<dbReference type="Proteomes" id="UP000789901">
    <property type="component" value="Unassembled WGS sequence"/>
</dbReference>
<keyword evidence="1" id="KW-0812">Transmembrane</keyword>
<sequence length="88" mass="10210">VLYYLHTITYKAVPLLTLIISFISLGILILKKAYGFISKYHYKAYKVLSDKNFDVGNDTENLDVKEKFTNGSFLYKNKDTTDVIYDNQ</sequence>
<reference evidence="2 3" key="1">
    <citation type="submission" date="2021-06" db="EMBL/GenBank/DDBJ databases">
        <authorList>
            <person name="Kallberg Y."/>
            <person name="Tangrot J."/>
            <person name="Rosling A."/>
        </authorList>
    </citation>
    <scope>NUCLEOTIDE SEQUENCE [LARGE SCALE GENOMIC DNA]</scope>
    <source>
        <strain evidence="2 3">120-4 pot B 10/14</strain>
    </source>
</reference>
<organism evidence="2 3">
    <name type="scientific">Gigaspora margarita</name>
    <dbReference type="NCBI Taxonomy" id="4874"/>
    <lineage>
        <taxon>Eukaryota</taxon>
        <taxon>Fungi</taxon>
        <taxon>Fungi incertae sedis</taxon>
        <taxon>Mucoromycota</taxon>
        <taxon>Glomeromycotina</taxon>
        <taxon>Glomeromycetes</taxon>
        <taxon>Diversisporales</taxon>
        <taxon>Gigasporaceae</taxon>
        <taxon>Gigaspora</taxon>
    </lineage>
</organism>
<keyword evidence="3" id="KW-1185">Reference proteome</keyword>
<keyword evidence="1" id="KW-0472">Membrane</keyword>
<dbReference type="EMBL" id="CAJVQB010010426">
    <property type="protein sequence ID" value="CAG8739733.1"/>
    <property type="molecule type" value="Genomic_DNA"/>
</dbReference>